<evidence type="ECO:0000313" key="4">
    <source>
        <dbReference type="EMBL" id="RST77175.1"/>
    </source>
</evidence>
<proteinExistence type="predicted"/>
<dbReference type="SUPFAM" id="SSF48179">
    <property type="entry name" value="6-phosphogluconate dehydrogenase C-terminal domain-like"/>
    <property type="match status" value="1"/>
</dbReference>
<feature type="domain" description="Opine dehydrogenase" evidence="3">
    <location>
        <begin position="187"/>
        <end position="332"/>
    </location>
</feature>
<gene>
    <name evidence="4" type="ORF">D4T97_001370</name>
</gene>
<evidence type="ECO:0000259" key="2">
    <source>
        <dbReference type="Pfam" id="PF01210"/>
    </source>
</evidence>
<dbReference type="OrthoDB" id="1073746at2"/>
<dbReference type="InterPro" id="IPR011128">
    <property type="entry name" value="G3P_DH_NAD-dep_N"/>
</dbReference>
<dbReference type="InterPro" id="IPR051729">
    <property type="entry name" value="Opine/Lysopine_DH"/>
</dbReference>
<dbReference type="Proteomes" id="UP000287156">
    <property type="component" value="Unassembled WGS sequence"/>
</dbReference>
<comment type="caution">
    <text evidence="4">The sequence shown here is derived from an EMBL/GenBank/DDBJ whole genome shotgun (WGS) entry which is preliminary data.</text>
</comment>
<dbReference type="EMBL" id="QYTV02000001">
    <property type="protein sequence ID" value="RST77175.1"/>
    <property type="molecule type" value="Genomic_DNA"/>
</dbReference>
<dbReference type="InterPro" id="IPR003421">
    <property type="entry name" value="Opine_DH"/>
</dbReference>
<dbReference type="AlphaFoldDB" id="A0A429Y6Z8"/>
<dbReference type="InterPro" id="IPR008927">
    <property type="entry name" value="6-PGluconate_DH-like_C_sf"/>
</dbReference>
<evidence type="ECO:0000313" key="5">
    <source>
        <dbReference type="Proteomes" id="UP000287156"/>
    </source>
</evidence>
<dbReference type="PANTHER" id="PTHR38015:SF1">
    <property type="entry name" value="OPINE DEHYDROGENASE DOMAIN-CONTAINING PROTEIN"/>
    <property type="match status" value="1"/>
</dbReference>
<keyword evidence="5" id="KW-1185">Reference proteome</keyword>
<evidence type="ECO:0008006" key="6">
    <source>
        <dbReference type="Google" id="ProtNLM"/>
    </source>
</evidence>
<protein>
    <recommendedName>
        <fullName evidence="6">Opine dehydrogenase</fullName>
    </recommendedName>
</protein>
<evidence type="ECO:0000259" key="3">
    <source>
        <dbReference type="Pfam" id="PF02317"/>
    </source>
</evidence>
<keyword evidence="1" id="KW-0560">Oxidoreductase</keyword>
<dbReference type="SUPFAM" id="SSF51735">
    <property type="entry name" value="NAD(P)-binding Rossmann-fold domains"/>
    <property type="match status" value="1"/>
</dbReference>
<accession>A0A429Y6Z8</accession>
<dbReference type="GO" id="GO:0046168">
    <property type="term" value="P:glycerol-3-phosphate catabolic process"/>
    <property type="evidence" value="ECO:0007669"/>
    <property type="project" value="InterPro"/>
</dbReference>
<dbReference type="GO" id="GO:0051287">
    <property type="term" value="F:NAD binding"/>
    <property type="evidence" value="ECO:0007669"/>
    <property type="project" value="InterPro"/>
</dbReference>
<feature type="domain" description="Glycerol-3-phosphate dehydrogenase NAD-dependent N-terminal" evidence="2">
    <location>
        <begin position="5"/>
        <end position="108"/>
    </location>
</feature>
<dbReference type="Pfam" id="PF02317">
    <property type="entry name" value="Octopine_DH"/>
    <property type="match status" value="1"/>
</dbReference>
<sequence>MTKKSIAVLGAGNGGVTAAADLTLKGFDVRLFELEKFSGNLKKIRKNNGIRFVENGVEKFVSPFSITTDIKEALTGADIIMLVVPAVAIEHFAGVCAPHLEEDQIVFINSAASMGSVRFVNEVRKQGVETEFKICETASLTYGTRATGDYVELYLRVKNLLFSAYPSSDTPELLEVCKEMYPELVQASNVWETTLNNGNPETHPGPSLLNAGRIEYSNGEFYLYTEGITESVTQVIRSVSLERKALCEALDIQYLPPETRLVELGYCEPKSCLAEQYNESKVFSSIKGPLSLSSRYFTEDISMGLVLWSSLGKELNVPTPVIDSIVTLSGALLQTDFWKDGLNYSKLGLSVKEAI</sequence>
<organism evidence="4 5">
    <name type="scientific">Siminovitchia acidinfaciens</name>
    <dbReference type="NCBI Taxonomy" id="2321395"/>
    <lineage>
        <taxon>Bacteria</taxon>
        <taxon>Bacillati</taxon>
        <taxon>Bacillota</taxon>
        <taxon>Bacilli</taxon>
        <taxon>Bacillales</taxon>
        <taxon>Bacillaceae</taxon>
        <taxon>Siminovitchia</taxon>
    </lineage>
</organism>
<dbReference type="Gene3D" id="3.40.50.720">
    <property type="entry name" value="NAD(P)-binding Rossmann-like Domain"/>
    <property type="match status" value="1"/>
</dbReference>
<dbReference type="PANTHER" id="PTHR38015">
    <property type="entry name" value="BLR6086 PROTEIN"/>
    <property type="match status" value="1"/>
</dbReference>
<dbReference type="InterPro" id="IPR036291">
    <property type="entry name" value="NAD(P)-bd_dom_sf"/>
</dbReference>
<dbReference type="RefSeq" id="WP_126046921.1">
    <property type="nucleotide sequence ID" value="NZ_QYTV02000001.1"/>
</dbReference>
<dbReference type="Pfam" id="PF01210">
    <property type="entry name" value="NAD_Gly3P_dh_N"/>
    <property type="match status" value="1"/>
</dbReference>
<dbReference type="Gene3D" id="1.10.1040.10">
    <property type="entry name" value="N-(1-d-carboxylethyl)-l-norvaline Dehydrogenase, domain 2"/>
    <property type="match status" value="1"/>
</dbReference>
<name>A0A429Y6Z8_9BACI</name>
<reference evidence="4" key="1">
    <citation type="submission" date="2018-12" db="EMBL/GenBank/DDBJ databases">
        <authorList>
            <person name="Sun L."/>
            <person name="Chen Z."/>
        </authorList>
    </citation>
    <scope>NUCLEOTIDE SEQUENCE [LARGE SCALE GENOMIC DNA]</scope>
    <source>
        <strain evidence="4">3-2-2</strain>
    </source>
</reference>
<evidence type="ECO:0000256" key="1">
    <source>
        <dbReference type="ARBA" id="ARBA00023002"/>
    </source>
</evidence>
<dbReference type="InterPro" id="IPR013328">
    <property type="entry name" value="6PGD_dom2"/>
</dbReference>
<dbReference type="GO" id="GO:0016616">
    <property type="term" value="F:oxidoreductase activity, acting on the CH-OH group of donors, NAD or NADP as acceptor"/>
    <property type="evidence" value="ECO:0007669"/>
    <property type="project" value="InterPro"/>
</dbReference>